<dbReference type="InParanoid" id="A0A5F9DK30"/>
<proteinExistence type="predicted"/>
<reference evidence="1" key="2">
    <citation type="submission" date="2025-08" db="UniProtKB">
        <authorList>
            <consortium name="Ensembl"/>
        </authorList>
    </citation>
    <scope>IDENTIFICATION</scope>
    <source>
        <strain evidence="1">Thorbecke</strain>
    </source>
</reference>
<reference evidence="1 2" key="1">
    <citation type="journal article" date="2011" name="Nature">
        <title>A high-resolution map of human evolutionary constraint using 29 mammals.</title>
        <authorList>
            <person name="Lindblad-Toh K."/>
            <person name="Garber M."/>
            <person name="Zuk O."/>
            <person name="Lin M.F."/>
            <person name="Parker B.J."/>
            <person name="Washietl S."/>
            <person name="Kheradpour P."/>
            <person name="Ernst J."/>
            <person name="Jordan G."/>
            <person name="Mauceli E."/>
            <person name="Ward L.D."/>
            <person name="Lowe C.B."/>
            <person name="Holloway A.K."/>
            <person name="Clamp M."/>
            <person name="Gnerre S."/>
            <person name="Alfoldi J."/>
            <person name="Beal K."/>
            <person name="Chang J."/>
            <person name="Clawson H."/>
            <person name="Cuff J."/>
            <person name="Di Palma F."/>
            <person name="Fitzgerald S."/>
            <person name="Flicek P."/>
            <person name="Guttman M."/>
            <person name="Hubisz M.J."/>
            <person name="Jaffe D.B."/>
            <person name="Jungreis I."/>
            <person name="Kent W.J."/>
            <person name="Kostka D."/>
            <person name="Lara M."/>
            <person name="Martins A.L."/>
            <person name="Massingham T."/>
            <person name="Moltke I."/>
            <person name="Raney B.J."/>
            <person name="Rasmussen M.D."/>
            <person name="Robinson J."/>
            <person name="Stark A."/>
            <person name="Vilella A.J."/>
            <person name="Wen J."/>
            <person name="Xie X."/>
            <person name="Zody M.C."/>
            <person name="Baldwin J."/>
            <person name="Bloom T."/>
            <person name="Chin C.W."/>
            <person name="Heiman D."/>
            <person name="Nicol R."/>
            <person name="Nusbaum C."/>
            <person name="Young S."/>
            <person name="Wilkinson J."/>
            <person name="Worley K.C."/>
            <person name="Kovar C.L."/>
            <person name="Muzny D.M."/>
            <person name="Gibbs R.A."/>
            <person name="Cree A."/>
            <person name="Dihn H.H."/>
            <person name="Fowler G."/>
            <person name="Jhangiani S."/>
            <person name="Joshi V."/>
            <person name="Lee S."/>
            <person name="Lewis L.R."/>
            <person name="Nazareth L.V."/>
            <person name="Okwuonu G."/>
            <person name="Santibanez J."/>
            <person name="Warren W.C."/>
            <person name="Mardis E.R."/>
            <person name="Weinstock G.M."/>
            <person name="Wilson R.K."/>
            <person name="Delehaunty K."/>
            <person name="Dooling D."/>
            <person name="Fronik C."/>
            <person name="Fulton L."/>
            <person name="Fulton B."/>
            <person name="Graves T."/>
            <person name="Minx P."/>
            <person name="Sodergren E."/>
            <person name="Birney E."/>
            <person name="Margulies E.H."/>
            <person name="Herrero J."/>
            <person name="Green E.D."/>
            <person name="Haussler D."/>
            <person name="Siepel A."/>
            <person name="Goldman N."/>
            <person name="Pollard K.S."/>
            <person name="Pedersen J.S."/>
            <person name="Lander E.S."/>
            <person name="Kellis M."/>
        </authorList>
    </citation>
    <scope>NUCLEOTIDE SEQUENCE [LARGE SCALE GENOMIC DNA]</scope>
    <source>
        <strain evidence="1 2">Thorbecke inbred</strain>
    </source>
</reference>
<evidence type="ECO:0000313" key="2">
    <source>
        <dbReference type="Proteomes" id="UP000001811"/>
    </source>
</evidence>
<dbReference type="EMBL" id="AAGW02005449">
    <property type="status" value="NOT_ANNOTATED_CDS"/>
    <property type="molecule type" value="Genomic_DNA"/>
</dbReference>
<reference evidence="1" key="3">
    <citation type="submission" date="2025-09" db="UniProtKB">
        <authorList>
            <consortium name="Ensembl"/>
        </authorList>
    </citation>
    <scope>IDENTIFICATION</scope>
    <source>
        <strain evidence="1">Thorbecke</strain>
    </source>
</reference>
<dbReference type="STRING" id="9986.ENSOCUP00000045788"/>
<name>A0A5F9DK30_RABIT</name>
<dbReference type="Bgee" id="ENSOCUG00000031677">
    <property type="expression patterns" value="Expressed in ovary and 13 other cell types or tissues"/>
</dbReference>
<protein>
    <submittedName>
        <fullName evidence="1">Uncharacterized protein</fullName>
    </submittedName>
</protein>
<evidence type="ECO:0000313" key="1">
    <source>
        <dbReference type="Ensembl" id="ENSOCUP00000045788.1"/>
    </source>
</evidence>
<keyword evidence="2" id="KW-1185">Reference proteome</keyword>
<dbReference type="AlphaFoldDB" id="A0A5F9DK30"/>
<accession>A0A5F9DK30</accession>
<sequence>MKRSLTPPLFSLFQAQTWFLKFISKALHSKNIKPLLSSYFQSSCENVSAIIFVIGGKLKSWTGRGATGIESSAPTGTRTWCADAAGG</sequence>
<dbReference type="Ensembl" id="ENSOCUT00000035129.1">
    <property type="protein sequence ID" value="ENSOCUP00000045788.1"/>
    <property type="gene ID" value="ENSOCUG00000031677.1"/>
</dbReference>
<dbReference type="Proteomes" id="UP000001811">
    <property type="component" value="Chromosome 7"/>
</dbReference>
<organism evidence="1 2">
    <name type="scientific">Oryctolagus cuniculus</name>
    <name type="common">Rabbit</name>
    <dbReference type="NCBI Taxonomy" id="9986"/>
    <lineage>
        <taxon>Eukaryota</taxon>
        <taxon>Metazoa</taxon>
        <taxon>Chordata</taxon>
        <taxon>Craniata</taxon>
        <taxon>Vertebrata</taxon>
        <taxon>Euteleostomi</taxon>
        <taxon>Mammalia</taxon>
        <taxon>Eutheria</taxon>
        <taxon>Euarchontoglires</taxon>
        <taxon>Glires</taxon>
        <taxon>Lagomorpha</taxon>
        <taxon>Leporidae</taxon>
        <taxon>Oryctolagus</taxon>
    </lineage>
</organism>